<dbReference type="eggNOG" id="COG2267">
    <property type="taxonomic scope" value="Bacteria"/>
</dbReference>
<dbReference type="SUPFAM" id="SSF53474">
    <property type="entry name" value="alpha/beta-Hydrolases"/>
    <property type="match status" value="1"/>
</dbReference>
<dbReference type="InterPro" id="IPR051601">
    <property type="entry name" value="Serine_prot/Carboxylest_S33"/>
</dbReference>
<dbReference type="InterPro" id="IPR029058">
    <property type="entry name" value="AB_hydrolase_fold"/>
</dbReference>
<gene>
    <name evidence="4" type="ORF">PPSIR1_07420</name>
</gene>
<dbReference type="InterPro" id="IPR000073">
    <property type="entry name" value="AB_hydrolase_1"/>
</dbReference>
<protein>
    <recommendedName>
        <fullName evidence="3">AB hydrolase-1 domain-containing protein</fullName>
    </recommendedName>
</protein>
<dbReference type="AlphaFoldDB" id="A6GCM5"/>
<keyword evidence="5" id="KW-1185">Reference proteome</keyword>
<accession>A6GCM5</accession>
<dbReference type="PANTHER" id="PTHR43248">
    <property type="entry name" value="2-SUCCINYL-6-HYDROXY-2,4-CYCLOHEXADIENE-1-CARBOXYLATE SYNTHASE"/>
    <property type="match status" value="1"/>
</dbReference>
<evidence type="ECO:0000256" key="2">
    <source>
        <dbReference type="ARBA" id="ARBA00022801"/>
    </source>
</evidence>
<comment type="similarity">
    <text evidence="1">Belongs to the peptidase S33 family.</text>
</comment>
<reference evidence="4 5" key="1">
    <citation type="submission" date="2007-06" db="EMBL/GenBank/DDBJ databases">
        <authorList>
            <person name="Shimkets L."/>
            <person name="Ferriera S."/>
            <person name="Johnson J."/>
            <person name="Kravitz S."/>
            <person name="Beeson K."/>
            <person name="Sutton G."/>
            <person name="Rogers Y.-H."/>
            <person name="Friedman R."/>
            <person name="Frazier M."/>
            <person name="Venter J.C."/>
        </authorList>
    </citation>
    <scope>NUCLEOTIDE SEQUENCE [LARGE SCALE GENOMIC DNA]</scope>
    <source>
        <strain evidence="4 5">SIR-1</strain>
    </source>
</reference>
<dbReference type="GO" id="GO:0016787">
    <property type="term" value="F:hydrolase activity"/>
    <property type="evidence" value="ECO:0007669"/>
    <property type="project" value="UniProtKB-KW"/>
</dbReference>
<evidence type="ECO:0000259" key="3">
    <source>
        <dbReference type="Pfam" id="PF12697"/>
    </source>
</evidence>
<name>A6GCM5_9BACT</name>
<dbReference type="Gene3D" id="3.40.50.1820">
    <property type="entry name" value="alpha/beta hydrolase"/>
    <property type="match status" value="1"/>
</dbReference>
<dbReference type="OrthoDB" id="63519at2"/>
<evidence type="ECO:0000313" key="5">
    <source>
        <dbReference type="Proteomes" id="UP000005801"/>
    </source>
</evidence>
<dbReference type="PANTHER" id="PTHR43248:SF3">
    <property type="entry name" value="AB HYDROLASE-1 DOMAIN-CONTAINING PROTEIN"/>
    <property type="match status" value="1"/>
</dbReference>
<dbReference type="Proteomes" id="UP000005801">
    <property type="component" value="Unassembled WGS sequence"/>
</dbReference>
<dbReference type="STRING" id="391625.PPSIR1_07420"/>
<feature type="domain" description="AB hydrolase-1" evidence="3">
    <location>
        <begin position="19"/>
        <end position="273"/>
    </location>
</feature>
<keyword evidence="2" id="KW-0378">Hydrolase</keyword>
<proteinExistence type="inferred from homology"/>
<comment type="caution">
    <text evidence="4">The sequence shown here is derived from an EMBL/GenBank/DDBJ whole genome shotgun (WGS) entry which is preliminary data.</text>
</comment>
<evidence type="ECO:0000256" key="1">
    <source>
        <dbReference type="ARBA" id="ARBA00010088"/>
    </source>
</evidence>
<dbReference type="RefSeq" id="WP_006974466.1">
    <property type="nucleotide sequence ID" value="NZ_ABCS01000066.1"/>
</dbReference>
<sequence>MLLAHELLGQQHSPERWLFVLHGILGRRSNWRTFMRKVLEQRPGWGAVLVDLRMHGDSQGFPAPHTVASAAADLLALRTHVEGEHGGQVAGLIGHSFGGKVGLAGAAALRRAGASLEELWIIDAPLGPRPDPEDRSTTMVFEVLDGLPPRFESRRAFTEAVMAAGISQRTAQWLATNVVAVDEGEGGGWRFGLELEHLHALIEDFAAVDLWPTLVEQSAALPIGLVVGGRSKAVFGSERERAEAEAAAGRLHLEVIPKAAHWVHVDAPAELRALLAGPPR</sequence>
<dbReference type="Pfam" id="PF12697">
    <property type="entry name" value="Abhydrolase_6"/>
    <property type="match status" value="1"/>
</dbReference>
<evidence type="ECO:0000313" key="4">
    <source>
        <dbReference type="EMBL" id="EDM76377.1"/>
    </source>
</evidence>
<organism evidence="4 5">
    <name type="scientific">Plesiocystis pacifica SIR-1</name>
    <dbReference type="NCBI Taxonomy" id="391625"/>
    <lineage>
        <taxon>Bacteria</taxon>
        <taxon>Pseudomonadati</taxon>
        <taxon>Myxococcota</taxon>
        <taxon>Polyangia</taxon>
        <taxon>Nannocystales</taxon>
        <taxon>Nannocystaceae</taxon>
        <taxon>Plesiocystis</taxon>
    </lineage>
</organism>
<dbReference type="EMBL" id="ABCS01000066">
    <property type="protein sequence ID" value="EDM76377.1"/>
    <property type="molecule type" value="Genomic_DNA"/>
</dbReference>